<evidence type="ECO:0000313" key="4">
    <source>
        <dbReference type="EMBL" id="WML88119.1"/>
    </source>
</evidence>
<proteinExistence type="predicted"/>
<feature type="region of interest" description="Disordered" evidence="2">
    <location>
        <begin position="332"/>
        <end position="390"/>
    </location>
</feature>
<dbReference type="Proteomes" id="UP001223336">
    <property type="component" value="Unassembled WGS sequence"/>
</dbReference>
<dbReference type="Proteomes" id="UP001229862">
    <property type="component" value="Chromosome"/>
</dbReference>
<organism evidence="4">
    <name type="scientific">Thiothrix subterranea</name>
    <dbReference type="NCBI Taxonomy" id="2735563"/>
    <lineage>
        <taxon>Bacteria</taxon>
        <taxon>Pseudomonadati</taxon>
        <taxon>Pseudomonadota</taxon>
        <taxon>Gammaproteobacteria</taxon>
        <taxon>Thiotrichales</taxon>
        <taxon>Thiotrichaceae</taxon>
        <taxon>Thiothrix</taxon>
    </lineage>
</organism>
<sequence length="421" mass="47984">MLGYIDWIIILVALLAAIGAVLLLLPQTNSKETQELRVIRLQAEADRKKVADVLEVTQNGVQDAEQLLSKLKSQVEQTTRTYEASQARAEQAERIIERVTTAEQEIRDISSQLGDRLQHLQSYWDEQLGDSVESVKRIRSKLHEGLTQVDDSLVRLREQEKMAQGFTRRLIEHHHEQANNQQENARLSAEVHNRLEAMLKESSHLLEQMQRYQQDADNVFLKFNTEMDGLETQASERFSTLFQTTDLARHELSSGLEESRKHVETMRRREEQSNDLSRRIHQQFEQIDHIRVERIAKTLDLTEQMSTDLHKGMENARDLLFSLEVAVQHVTASLDSKSSSPHHVAPAPAPEHSDEPTPLKLVTTPADASNTDDMNSEVTDEASPLDDNEVSNLAEIGNLKPIKIVEDEPTPHNLLALRAYR</sequence>
<accession>A0AA51R2Q8</accession>
<dbReference type="EMBL" id="CP133217">
    <property type="protein sequence ID" value="WML88119.1"/>
    <property type="molecule type" value="Genomic_DNA"/>
</dbReference>
<dbReference type="RefSeq" id="WP_308133254.1">
    <property type="nucleotide sequence ID" value="NZ_CP133197.1"/>
</dbReference>
<evidence type="ECO:0000313" key="3">
    <source>
        <dbReference type="EMBL" id="MDQ5767019.1"/>
    </source>
</evidence>
<keyword evidence="1" id="KW-0175">Coiled coil</keyword>
<dbReference type="AlphaFoldDB" id="A0AA51R2Q8"/>
<feature type="coiled-coil region" evidence="1">
    <location>
        <begin position="54"/>
        <end position="112"/>
    </location>
</feature>
<feature type="compositionally biased region" description="Acidic residues" evidence="2">
    <location>
        <begin position="374"/>
        <end position="389"/>
    </location>
</feature>
<reference evidence="4 5" key="1">
    <citation type="submission" date="2023-08" db="EMBL/GenBank/DDBJ databases">
        <title>New molecular markers tilS and rpoB for phylogenetic and monitoring studies of the genus Thiothrix biodiversity.</title>
        <authorList>
            <person name="Ravin N.V."/>
            <person name="Smolyakov D."/>
            <person name="Markov N.D."/>
            <person name="Beletsky A.V."/>
            <person name="Mardanov A.V."/>
            <person name="Rudenko T.S."/>
            <person name="Grabovich M.Y."/>
        </authorList>
    </citation>
    <scope>NUCLEOTIDE SEQUENCE</scope>
    <source>
        <strain evidence="4">DNT52</strain>
        <strain evidence="3 5">H33</strain>
    </source>
</reference>
<dbReference type="EMBL" id="JAVFKN010000001">
    <property type="protein sequence ID" value="MDQ5767019.1"/>
    <property type="molecule type" value="Genomic_DNA"/>
</dbReference>
<keyword evidence="5" id="KW-1185">Reference proteome</keyword>
<gene>
    <name evidence="3" type="ORF">RCC75_00655</name>
    <name evidence="4" type="ORF">RCG00_07025</name>
</gene>
<evidence type="ECO:0000313" key="5">
    <source>
        <dbReference type="Proteomes" id="UP001223336"/>
    </source>
</evidence>
<protein>
    <submittedName>
        <fullName evidence="4">Uncharacterized protein</fullName>
    </submittedName>
</protein>
<name>A0AA51R2Q8_9GAMM</name>
<evidence type="ECO:0000256" key="2">
    <source>
        <dbReference type="SAM" id="MobiDB-lite"/>
    </source>
</evidence>
<evidence type="ECO:0000256" key="1">
    <source>
        <dbReference type="SAM" id="Coils"/>
    </source>
</evidence>